<dbReference type="InterPro" id="IPR051533">
    <property type="entry name" value="WaaL-like"/>
</dbReference>
<evidence type="ECO:0000256" key="6">
    <source>
        <dbReference type="SAM" id="Phobius"/>
    </source>
</evidence>
<feature type="transmembrane region" description="Helical" evidence="6">
    <location>
        <begin position="397"/>
        <end position="417"/>
    </location>
</feature>
<evidence type="ECO:0000256" key="1">
    <source>
        <dbReference type="ARBA" id="ARBA00004141"/>
    </source>
</evidence>
<gene>
    <name evidence="8" type="ORF">F4693_001879</name>
</gene>
<dbReference type="InterPro" id="IPR007016">
    <property type="entry name" value="O-antigen_ligase-rel_domated"/>
</dbReference>
<comment type="caution">
    <text evidence="8">The sequence shown here is derived from an EMBL/GenBank/DDBJ whole genome shotgun (WGS) entry which is preliminary data.</text>
</comment>
<keyword evidence="2 6" id="KW-0812">Transmembrane</keyword>
<feature type="transmembrane region" description="Helical" evidence="6">
    <location>
        <begin position="30"/>
        <end position="48"/>
    </location>
</feature>
<feature type="transmembrane region" description="Helical" evidence="6">
    <location>
        <begin position="335"/>
        <end position="362"/>
    </location>
</feature>
<feature type="transmembrane region" description="Helical" evidence="6">
    <location>
        <begin position="206"/>
        <end position="235"/>
    </location>
</feature>
<feature type="domain" description="O-antigen ligase-related" evidence="7">
    <location>
        <begin position="209"/>
        <end position="350"/>
    </location>
</feature>
<feature type="transmembrane region" description="Helical" evidence="6">
    <location>
        <begin position="112"/>
        <end position="131"/>
    </location>
</feature>
<protein>
    <submittedName>
        <fullName evidence="8">O-antigen ligase</fullName>
    </submittedName>
</protein>
<dbReference type="GO" id="GO:0016874">
    <property type="term" value="F:ligase activity"/>
    <property type="evidence" value="ECO:0007669"/>
    <property type="project" value="UniProtKB-KW"/>
</dbReference>
<feature type="transmembrane region" description="Helical" evidence="6">
    <location>
        <begin position="374"/>
        <end position="391"/>
    </location>
</feature>
<keyword evidence="3 6" id="KW-1133">Transmembrane helix</keyword>
<reference evidence="8 9" key="2">
    <citation type="submission" date="2020-08" db="EMBL/GenBank/DDBJ databases">
        <authorList>
            <person name="Partida-Martinez L."/>
            <person name="Huntemann M."/>
            <person name="Clum A."/>
            <person name="Wang J."/>
            <person name="Palaniappan K."/>
            <person name="Ritter S."/>
            <person name="Chen I.-M."/>
            <person name="Stamatis D."/>
            <person name="Reddy T."/>
            <person name="O'Malley R."/>
            <person name="Daum C."/>
            <person name="Shapiro N."/>
            <person name="Ivanova N."/>
            <person name="Kyrpides N."/>
            <person name="Woyke T."/>
        </authorList>
    </citation>
    <scope>NUCLEOTIDE SEQUENCE [LARGE SCALE GENOMIC DNA]</scope>
    <source>
        <strain evidence="8 9">AS3.13</strain>
    </source>
</reference>
<keyword evidence="4 6" id="KW-0472">Membrane</keyword>
<evidence type="ECO:0000256" key="5">
    <source>
        <dbReference type="SAM" id="MobiDB-lite"/>
    </source>
</evidence>
<evidence type="ECO:0000313" key="8">
    <source>
        <dbReference type="EMBL" id="MBB6504902.1"/>
    </source>
</evidence>
<comment type="subcellular location">
    <subcellularLocation>
        <location evidence="1">Membrane</location>
        <topology evidence="1">Multi-pass membrane protein</topology>
    </subcellularLocation>
</comment>
<dbReference type="PANTHER" id="PTHR37422">
    <property type="entry name" value="TEICHURONIC ACID BIOSYNTHESIS PROTEIN TUAE"/>
    <property type="match status" value="1"/>
</dbReference>
<organism evidence="8 9">
    <name type="scientific">Sphingomonas endophytica</name>
    <dbReference type="NCBI Taxonomy" id="869719"/>
    <lineage>
        <taxon>Bacteria</taxon>
        <taxon>Pseudomonadati</taxon>
        <taxon>Pseudomonadota</taxon>
        <taxon>Alphaproteobacteria</taxon>
        <taxon>Sphingomonadales</taxon>
        <taxon>Sphingomonadaceae</taxon>
        <taxon>Sphingomonas</taxon>
    </lineage>
</organism>
<dbReference type="EMBL" id="JACHBT010000008">
    <property type="protein sequence ID" value="MBB6504902.1"/>
    <property type="molecule type" value="Genomic_DNA"/>
</dbReference>
<dbReference type="RefSeq" id="WP_184505391.1">
    <property type="nucleotide sequence ID" value="NZ_JACHBT010000008.1"/>
</dbReference>
<dbReference type="Pfam" id="PF04932">
    <property type="entry name" value="Wzy_C"/>
    <property type="match status" value="1"/>
</dbReference>
<feature type="transmembrane region" description="Helical" evidence="6">
    <location>
        <begin position="138"/>
        <end position="156"/>
    </location>
</feature>
<dbReference type="PANTHER" id="PTHR37422:SF13">
    <property type="entry name" value="LIPOPOLYSACCHARIDE BIOSYNTHESIS PROTEIN PA4999-RELATED"/>
    <property type="match status" value="1"/>
</dbReference>
<name>A0A7X0MMQ6_9SPHN</name>
<evidence type="ECO:0000256" key="3">
    <source>
        <dbReference type="ARBA" id="ARBA00022989"/>
    </source>
</evidence>
<evidence type="ECO:0000256" key="2">
    <source>
        <dbReference type="ARBA" id="ARBA00022692"/>
    </source>
</evidence>
<sequence length="455" mass="48731">MKWVLLALLLGLCPLFVSYARQPRYQPVIGFALGALPFLLSLLHLYVAPVSFPYWPGHTKGVEVSLIDSLAVAVLIATPRRRKRPPLLWAFIAYVLVTLLTVTWAIDKLAALGYAVQLMRMLLVYLAALRLSTNPRAVRAAIAGGVVALVVQLFYAVQQHFAGALQAVGTLGAQNLLGLLTNLVALPALALLLGGSRKWYAKAGPVMGLLIDLLTASRATIGFGAIGMGGLLVVASVWRWTPRKRSLVALAAAAALCAAPFALKSIGERANGNNVESSDSERQAFKRAAWLMIGDHPAGVGANAYVVISNIDGYSSRAGVVAMQGSRSTNVHNSYLLVMAETGVVSIFLVIALVGGGILKMIRIAFRHRRDRRGDLLIGLAMTLLIAGLHLNYEWAFVIFPVQYLLFLYLGFGVGMAEQITADAARERRAARAARREAEEDSGDDPIGAPLSASA</sequence>
<keyword evidence="8" id="KW-0436">Ligase</keyword>
<evidence type="ECO:0000256" key="4">
    <source>
        <dbReference type="ARBA" id="ARBA00023136"/>
    </source>
</evidence>
<feature type="region of interest" description="Disordered" evidence="5">
    <location>
        <begin position="431"/>
        <end position="455"/>
    </location>
</feature>
<evidence type="ECO:0000259" key="7">
    <source>
        <dbReference type="Pfam" id="PF04932"/>
    </source>
</evidence>
<dbReference type="AlphaFoldDB" id="A0A7X0MMQ6"/>
<evidence type="ECO:0000313" key="9">
    <source>
        <dbReference type="Proteomes" id="UP000522313"/>
    </source>
</evidence>
<proteinExistence type="predicted"/>
<dbReference type="GO" id="GO:0016020">
    <property type="term" value="C:membrane"/>
    <property type="evidence" value="ECO:0007669"/>
    <property type="project" value="UniProtKB-SubCell"/>
</dbReference>
<accession>A0A7X0MMQ6</accession>
<feature type="transmembrane region" description="Helical" evidence="6">
    <location>
        <begin position="176"/>
        <end position="194"/>
    </location>
</feature>
<feature type="transmembrane region" description="Helical" evidence="6">
    <location>
        <begin position="87"/>
        <end position="106"/>
    </location>
</feature>
<dbReference type="Proteomes" id="UP000522313">
    <property type="component" value="Unassembled WGS sequence"/>
</dbReference>
<reference evidence="8 9" key="1">
    <citation type="submission" date="2020-08" db="EMBL/GenBank/DDBJ databases">
        <title>The Agave Microbiome: Exploring the role of microbial communities in plant adaptations to desert environments.</title>
        <authorList>
            <person name="Partida-Martinez L.P."/>
        </authorList>
    </citation>
    <scope>NUCLEOTIDE SEQUENCE [LARGE SCALE GENOMIC DNA]</scope>
    <source>
        <strain evidence="8 9">AS3.13</strain>
    </source>
</reference>